<proteinExistence type="predicted"/>
<gene>
    <name evidence="2" type="ORF">HNQ40_002151</name>
</gene>
<organism evidence="2 3">
    <name type="scientific">Algisphaera agarilytica</name>
    <dbReference type="NCBI Taxonomy" id="1385975"/>
    <lineage>
        <taxon>Bacteria</taxon>
        <taxon>Pseudomonadati</taxon>
        <taxon>Planctomycetota</taxon>
        <taxon>Phycisphaerae</taxon>
        <taxon>Phycisphaerales</taxon>
        <taxon>Phycisphaeraceae</taxon>
        <taxon>Algisphaera</taxon>
    </lineage>
</organism>
<dbReference type="AlphaFoldDB" id="A0A7X0H9J8"/>
<dbReference type="EMBL" id="JACHGY010000001">
    <property type="protein sequence ID" value="MBB6430345.1"/>
    <property type="molecule type" value="Genomic_DNA"/>
</dbReference>
<dbReference type="InterPro" id="IPR029021">
    <property type="entry name" value="Prot-tyrosine_phosphatase-like"/>
</dbReference>
<feature type="domain" description="Tyrosine specific protein phosphatases" evidence="1">
    <location>
        <begin position="112"/>
        <end position="163"/>
    </location>
</feature>
<name>A0A7X0H9J8_9BACT</name>
<evidence type="ECO:0000259" key="1">
    <source>
        <dbReference type="PROSITE" id="PS50056"/>
    </source>
</evidence>
<dbReference type="Proteomes" id="UP000541810">
    <property type="component" value="Unassembled WGS sequence"/>
</dbReference>
<evidence type="ECO:0000313" key="3">
    <source>
        <dbReference type="Proteomes" id="UP000541810"/>
    </source>
</evidence>
<comment type="caution">
    <text evidence="2">The sequence shown here is derived from an EMBL/GenBank/DDBJ whole genome shotgun (WGS) entry which is preliminary data.</text>
</comment>
<dbReference type="PROSITE" id="PS00383">
    <property type="entry name" value="TYR_PHOSPHATASE_1"/>
    <property type="match status" value="1"/>
</dbReference>
<evidence type="ECO:0000313" key="2">
    <source>
        <dbReference type="EMBL" id="MBB6430345.1"/>
    </source>
</evidence>
<protein>
    <recommendedName>
        <fullName evidence="1">Tyrosine specific protein phosphatases domain-containing protein</fullName>
    </recommendedName>
</protein>
<keyword evidence="3" id="KW-1185">Reference proteome</keyword>
<dbReference type="Gene3D" id="3.90.190.10">
    <property type="entry name" value="Protein tyrosine phosphatase superfamily"/>
    <property type="match status" value="1"/>
</dbReference>
<dbReference type="RefSeq" id="WP_184677865.1">
    <property type="nucleotide sequence ID" value="NZ_JACHGY010000001.1"/>
</dbReference>
<sequence length="213" mass="23362">MTEAIQRRPLRAVVIGVLICLGLAGGAVAALEDQLIPRRLGTVVEGKVYRSGQIDRRLIRNVLEGHNIERVVLLHGYATHNPDHVAEIQAIKALSIDYERFPMSGNGLGTPEQYAGVVELLHDAVQNDVITLVHCGAGTQRTGGTVAAYRLLVEKADPFEVTRESMRYDWSPSDPDSLWPEFLNENMGVIAQHLVDAGVIDEVPDPLPIFGLR</sequence>
<dbReference type="SUPFAM" id="SSF52799">
    <property type="entry name" value="(Phosphotyrosine protein) phosphatases II"/>
    <property type="match status" value="1"/>
</dbReference>
<dbReference type="PROSITE" id="PS50056">
    <property type="entry name" value="TYR_PHOSPHATASE_2"/>
    <property type="match status" value="1"/>
</dbReference>
<dbReference type="InterPro" id="IPR000387">
    <property type="entry name" value="Tyr_Pase_dom"/>
</dbReference>
<reference evidence="2 3" key="1">
    <citation type="submission" date="2020-08" db="EMBL/GenBank/DDBJ databases">
        <title>Genomic Encyclopedia of Type Strains, Phase IV (KMG-IV): sequencing the most valuable type-strain genomes for metagenomic binning, comparative biology and taxonomic classification.</title>
        <authorList>
            <person name="Goeker M."/>
        </authorList>
    </citation>
    <scope>NUCLEOTIDE SEQUENCE [LARGE SCALE GENOMIC DNA]</scope>
    <source>
        <strain evidence="2 3">DSM 103725</strain>
    </source>
</reference>
<dbReference type="InterPro" id="IPR016130">
    <property type="entry name" value="Tyr_Pase_AS"/>
</dbReference>
<accession>A0A7X0H9J8</accession>